<evidence type="ECO:0000259" key="1">
    <source>
        <dbReference type="Pfam" id="PF14301"/>
    </source>
</evidence>
<dbReference type="EMBL" id="UFRQ01000003">
    <property type="protein sequence ID" value="SUT89764.1"/>
    <property type="molecule type" value="Genomic_DNA"/>
</dbReference>
<dbReference type="Pfam" id="PF14301">
    <property type="entry name" value="DUF4376"/>
    <property type="match status" value="1"/>
</dbReference>
<sequence length="257" mass="28740">MTIQFDNEGFALGSGYITVYVIDEQGIYSHSESQFISVGCGLAANAVLDTPKPAKTGFAVQRVGNGWQYVADHRGKTVYHIKDKTALVIAEVGEIPENYTALKPTNSYCEWNGAEWVISPEQQATLLAEQREQVRSKINEFRDRKINGGVYVEAVGKWLDTDATAERNILSVKASFDLFGDSVGEIAWTCADNSILMINKDKLMLIWQALMQAKTDNHANALRHKAAVEQSDNPLDYDYSDGWTQCYHDYIKEQGNE</sequence>
<dbReference type="OrthoDB" id="5688457at2"/>
<feature type="domain" description="DUF4376" evidence="1">
    <location>
        <begin position="129"/>
        <end position="240"/>
    </location>
</feature>
<protein>
    <recommendedName>
        <fullName evidence="1">DUF4376 domain-containing protein</fullName>
    </recommendedName>
</protein>
<evidence type="ECO:0000313" key="3">
    <source>
        <dbReference type="Proteomes" id="UP000254649"/>
    </source>
</evidence>
<dbReference type="InterPro" id="IPR025484">
    <property type="entry name" value="DUF4376"/>
</dbReference>
<keyword evidence="3" id="KW-1185">Reference proteome</keyword>
<name>A0A380TPD3_9PAST</name>
<evidence type="ECO:0000313" key="2">
    <source>
        <dbReference type="EMBL" id="SUT89764.1"/>
    </source>
</evidence>
<gene>
    <name evidence="2" type="ORF">NCTC10801_01048</name>
</gene>
<organism evidence="2 3">
    <name type="scientific">[Actinobacillus] rossii</name>
    <dbReference type="NCBI Taxonomy" id="123820"/>
    <lineage>
        <taxon>Bacteria</taxon>
        <taxon>Pseudomonadati</taxon>
        <taxon>Pseudomonadota</taxon>
        <taxon>Gammaproteobacteria</taxon>
        <taxon>Pasteurellales</taxon>
        <taxon>Pasteurellaceae</taxon>
    </lineage>
</organism>
<accession>A0A380TPD3</accession>
<proteinExistence type="predicted"/>
<dbReference type="Proteomes" id="UP000254649">
    <property type="component" value="Unassembled WGS sequence"/>
</dbReference>
<reference evidence="2 3" key="1">
    <citation type="submission" date="2018-06" db="EMBL/GenBank/DDBJ databases">
        <authorList>
            <consortium name="Pathogen Informatics"/>
            <person name="Doyle S."/>
        </authorList>
    </citation>
    <scope>NUCLEOTIDE SEQUENCE [LARGE SCALE GENOMIC DNA]</scope>
    <source>
        <strain evidence="2 3">NCTC10801</strain>
    </source>
</reference>
<dbReference type="AlphaFoldDB" id="A0A380TPD3"/>